<comment type="caution">
    <text evidence="3">The sequence shown here is derived from an EMBL/GenBank/DDBJ whole genome shotgun (WGS) entry which is preliminary data.</text>
</comment>
<proteinExistence type="predicted"/>
<dbReference type="AlphaFoldDB" id="A0A4S8R3I5"/>
<organism evidence="3 4">
    <name type="scientific">Botrytis galanthina</name>
    <dbReference type="NCBI Taxonomy" id="278940"/>
    <lineage>
        <taxon>Eukaryota</taxon>
        <taxon>Fungi</taxon>
        <taxon>Dikarya</taxon>
        <taxon>Ascomycota</taxon>
        <taxon>Pezizomycotina</taxon>
        <taxon>Leotiomycetes</taxon>
        <taxon>Helotiales</taxon>
        <taxon>Sclerotiniaceae</taxon>
        <taxon>Botrytis</taxon>
    </lineage>
</organism>
<feature type="domain" description="2EXR" evidence="2">
    <location>
        <begin position="159"/>
        <end position="276"/>
    </location>
</feature>
<accession>A0A4S8R3I5</accession>
<gene>
    <name evidence="3" type="ORF">BGAL_0294g00110</name>
</gene>
<reference evidence="3 4" key="1">
    <citation type="submission" date="2017-12" db="EMBL/GenBank/DDBJ databases">
        <title>Comparative genomics of Botrytis spp.</title>
        <authorList>
            <person name="Valero-Jimenez C.A."/>
            <person name="Tapia P."/>
            <person name="Veloso J."/>
            <person name="Silva-Moreno E."/>
            <person name="Staats M."/>
            <person name="Valdes J.H."/>
            <person name="Van Kan J.A.L."/>
        </authorList>
    </citation>
    <scope>NUCLEOTIDE SEQUENCE [LARGE SCALE GENOMIC DNA]</scope>
    <source>
        <strain evidence="3 4">MUCL435</strain>
    </source>
</reference>
<evidence type="ECO:0000256" key="1">
    <source>
        <dbReference type="SAM" id="MobiDB-lite"/>
    </source>
</evidence>
<name>A0A4S8R3I5_9HELO</name>
<dbReference type="PANTHER" id="PTHR35910">
    <property type="entry name" value="2EXR DOMAIN-CONTAINING PROTEIN"/>
    <property type="match status" value="1"/>
</dbReference>
<feature type="compositionally biased region" description="Basic and acidic residues" evidence="1">
    <location>
        <begin position="59"/>
        <end position="72"/>
    </location>
</feature>
<dbReference type="OrthoDB" id="3487027at2759"/>
<dbReference type="EMBL" id="PQXL01000294">
    <property type="protein sequence ID" value="THV47704.1"/>
    <property type="molecule type" value="Genomic_DNA"/>
</dbReference>
<evidence type="ECO:0000313" key="3">
    <source>
        <dbReference type="EMBL" id="THV47704.1"/>
    </source>
</evidence>
<sequence>MTDHTPGIISSDHNKPREMKLEYKTEKYLGSSSHPKKEVEEANGIPNEPLKSNILDPTKISRSDASHKDSQELRHGCTVIKASSTLLDGKIQTTSRKERLYELVAAGPLHGITSSTLDYIYTTLEDKNLSKSSELSGKIRLAFSALEDELFYGDKEVMFEKFSKLPLEVQKMIWEQALLEPKVVRIGIVPTERTIGNWEYNDGELMQIDEDVPMLLERNHYLKTSPCSLLSVNRESRNQALQVHGVFWEQRRPCAEAEDGYVSINRIYVNWKIDTVWLDYNLSVAWRDNEMDPRDTLITPMPAYEEVHRLATPAESIEWPCEYQASDTGLAIADFPNLMDLILLVPTKETEWSNPILVPTAPNTTFFIYLEEFDMESLGSGFEFFVGEDEYDIVMENFDMGELTECVYCVFQHTLVNFFSSDNEEEVAAGYIRDLSTWNPPDVQYMKVSTVEKEKVKVKAKALLEVLPAGVYEVDEEDTNGRRRGVSNLREGIIFSREWLLSDYMNR</sequence>
<keyword evidence="4" id="KW-1185">Reference proteome</keyword>
<dbReference type="InterPro" id="IPR045518">
    <property type="entry name" value="2EXR"/>
</dbReference>
<feature type="region of interest" description="Disordered" evidence="1">
    <location>
        <begin position="27"/>
        <end position="72"/>
    </location>
</feature>
<dbReference type="PANTHER" id="PTHR35910:SF6">
    <property type="entry name" value="2EXR DOMAIN-CONTAINING PROTEIN"/>
    <property type="match status" value="1"/>
</dbReference>
<dbReference type="Proteomes" id="UP000308671">
    <property type="component" value="Unassembled WGS sequence"/>
</dbReference>
<evidence type="ECO:0000259" key="2">
    <source>
        <dbReference type="Pfam" id="PF20150"/>
    </source>
</evidence>
<feature type="region of interest" description="Disordered" evidence="1">
    <location>
        <begin position="1"/>
        <end position="20"/>
    </location>
</feature>
<evidence type="ECO:0000313" key="4">
    <source>
        <dbReference type="Proteomes" id="UP000308671"/>
    </source>
</evidence>
<dbReference type="Pfam" id="PF20150">
    <property type="entry name" value="2EXR"/>
    <property type="match status" value="1"/>
</dbReference>
<protein>
    <recommendedName>
        <fullName evidence="2">2EXR domain-containing protein</fullName>
    </recommendedName>
</protein>